<proteinExistence type="predicted"/>
<dbReference type="AlphaFoldDB" id="A0AAD7CC95"/>
<feature type="coiled-coil region" evidence="1">
    <location>
        <begin position="93"/>
        <end position="152"/>
    </location>
</feature>
<sequence length="455" mass="51924">MSIPVQSHPELLPDIVKILSTALSAAQDKTRELESRLESETCAAKAENKTLKELYEREREEGRESRAARDERGRRETAAGQSVGILDERVARENEARSRIEALQAKEVRLETELEALRLVNHSQLCDKDAQLSQLQAELNGLHDEHAQLAEKHRLAGERHEALRKGTDVMAIVLKKVLGTHTEQTGELPASEEGPSAFHVDRLPGKKWRTERKRLEEYFKFLPPLVAGCRPFFDDMFARETHLQPIGRADPASEVGFKPEFETNRVILHCPKRTTWDCHSRIHGAVFVPTHVYSRPEKRWIENNEALDTYSANGQRVEFFANKGPFLYYFGTYEVRSLPPLQALTLPPVQSSGWDVPAQVDIHTMYRLTGLAENEKDMLKECTCYADGYIKAKCFVLQCVGFNYELYTALRKRFTHVNIFGNAETLPCAKKRKVEIEPGELVEESNKSKKKKKKN</sequence>
<gene>
    <name evidence="3" type="ORF">FB45DRAFT_1021247</name>
</gene>
<evidence type="ECO:0000256" key="1">
    <source>
        <dbReference type="SAM" id="Coils"/>
    </source>
</evidence>
<reference evidence="3" key="1">
    <citation type="submission" date="2023-03" db="EMBL/GenBank/DDBJ databases">
        <title>Massive genome expansion in bonnet fungi (Mycena s.s.) driven by repeated elements and novel gene families across ecological guilds.</title>
        <authorList>
            <consortium name="Lawrence Berkeley National Laboratory"/>
            <person name="Harder C.B."/>
            <person name="Miyauchi S."/>
            <person name="Viragh M."/>
            <person name="Kuo A."/>
            <person name="Thoen E."/>
            <person name="Andreopoulos B."/>
            <person name="Lu D."/>
            <person name="Skrede I."/>
            <person name="Drula E."/>
            <person name="Henrissat B."/>
            <person name="Morin E."/>
            <person name="Kohler A."/>
            <person name="Barry K."/>
            <person name="LaButti K."/>
            <person name="Morin E."/>
            <person name="Salamov A."/>
            <person name="Lipzen A."/>
            <person name="Mereny Z."/>
            <person name="Hegedus B."/>
            <person name="Baldrian P."/>
            <person name="Stursova M."/>
            <person name="Weitz H."/>
            <person name="Taylor A."/>
            <person name="Grigoriev I.V."/>
            <person name="Nagy L.G."/>
            <person name="Martin F."/>
            <person name="Kauserud H."/>
        </authorList>
    </citation>
    <scope>NUCLEOTIDE SEQUENCE</scope>
    <source>
        <strain evidence="3">9284</strain>
    </source>
</reference>
<accession>A0AAD7CC95</accession>
<keyword evidence="1" id="KW-0175">Coiled coil</keyword>
<name>A0AAD7CC95_9AGAR</name>
<dbReference type="Proteomes" id="UP001221142">
    <property type="component" value="Unassembled WGS sequence"/>
</dbReference>
<evidence type="ECO:0000313" key="3">
    <source>
        <dbReference type="EMBL" id="KAJ7644480.1"/>
    </source>
</evidence>
<feature type="region of interest" description="Disordered" evidence="2">
    <location>
        <begin position="48"/>
        <end position="81"/>
    </location>
</feature>
<dbReference type="EMBL" id="JARKIF010000003">
    <property type="protein sequence ID" value="KAJ7644480.1"/>
    <property type="molecule type" value="Genomic_DNA"/>
</dbReference>
<evidence type="ECO:0000313" key="4">
    <source>
        <dbReference type="Proteomes" id="UP001221142"/>
    </source>
</evidence>
<keyword evidence="4" id="KW-1185">Reference proteome</keyword>
<protein>
    <submittedName>
        <fullName evidence="3">Uncharacterized protein</fullName>
    </submittedName>
</protein>
<organism evidence="3 4">
    <name type="scientific">Roridomyces roridus</name>
    <dbReference type="NCBI Taxonomy" id="1738132"/>
    <lineage>
        <taxon>Eukaryota</taxon>
        <taxon>Fungi</taxon>
        <taxon>Dikarya</taxon>
        <taxon>Basidiomycota</taxon>
        <taxon>Agaricomycotina</taxon>
        <taxon>Agaricomycetes</taxon>
        <taxon>Agaricomycetidae</taxon>
        <taxon>Agaricales</taxon>
        <taxon>Marasmiineae</taxon>
        <taxon>Mycenaceae</taxon>
        <taxon>Roridomyces</taxon>
    </lineage>
</organism>
<feature type="compositionally biased region" description="Basic and acidic residues" evidence="2">
    <location>
        <begin position="48"/>
        <end position="77"/>
    </location>
</feature>
<evidence type="ECO:0000256" key="2">
    <source>
        <dbReference type="SAM" id="MobiDB-lite"/>
    </source>
</evidence>
<comment type="caution">
    <text evidence="3">The sequence shown here is derived from an EMBL/GenBank/DDBJ whole genome shotgun (WGS) entry which is preliminary data.</text>
</comment>